<sequence length="107" mass="11872">MKAVPLVDEQGYFIEDVLVDVSFIGTSVLEGKGTIISQFVPSGLYKPHWNFDKSIWTEGMSAEDIAALHPVVTETSEQKISRLEQSDLDNKELIASLYEMMLAQGGH</sequence>
<dbReference type="RefSeq" id="WP_347324858.1">
    <property type="nucleotide sequence ID" value="NZ_JBCGUH010000004.1"/>
</dbReference>
<proteinExistence type="predicted"/>
<dbReference type="Proteomes" id="UP001597233">
    <property type="component" value="Unassembled WGS sequence"/>
</dbReference>
<protein>
    <submittedName>
        <fullName evidence="1">Uncharacterized protein</fullName>
    </submittedName>
</protein>
<reference evidence="2" key="1">
    <citation type="journal article" date="2019" name="Int. J. Syst. Evol. Microbiol.">
        <title>The Global Catalogue of Microorganisms (GCM) 10K type strain sequencing project: providing services to taxonomists for standard genome sequencing and annotation.</title>
        <authorList>
            <consortium name="The Broad Institute Genomics Platform"/>
            <consortium name="The Broad Institute Genome Sequencing Center for Infectious Disease"/>
            <person name="Wu L."/>
            <person name="Ma J."/>
        </authorList>
    </citation>
    <scope>NUCLEOTIDE SEQUENCE [LARGE SCALE GENOMIC DNA]</scope>
    <source>
        <strain evidence="2">CCUG 54950</strain>
    </source>
</reference>
<accession>A0ABW4RJR9</accession>
<evidence type="ECO:0000313" key="2">
    <source>
        <dbReference type="Proteomes" id="UP001597233"/>
    </source>
</evidence>
<comment type="caution">
    <text evidence="1">The sequence shown here is derived from an EMBL/GenBank/DDBJ whole genome shotgun (WGS) entry which is preliminary data.</text>
</comment>
<name>A0ABW4RJR9_9BACL</name>
<dbReference type="EMBL" id="JBHUEH010000014">
    <property type="protein sequence ID" value="MFD1885923.1"/>
    <property type="molecule type" value="Genomic_DNA"/>
</dbReference>
<keyword evidence="2" id="KW-1185">Reference proteome</keyword>
<organism evidence="1 2">
    <name type="scientific">Paenibacillus wenxiniae</name>
    <dbReference type="NCBI Taxonomy" id="1636843"/>
    <lineage>
        <taxon>Bacteria</taxon>
        <taxon>Bacillati</taxon>
        <taxon>Bacillota</taxon>
        <taxon>Bacilli</taxon>
        <taxon>Bacillales</taxon>
        <taxon>Paenibacillaceae</taxon>
        <taxon>Paenibacillus</taxon>
    </lineage>
</organism>
<gene>
    <name evidence="1" type="ORF">ACFSC9_10325</name>
</gene>
<evidence type="ECO:0000313" key="1">
    <source>
        <dbReference type="EMBL" id="MFD1885923.1"/>
    </source>
</evidence>